<dbReference type="InterPro" id="IPR025970">
    <property type="entry name" value="SusE"/>
</dbReference>
<dbReference type="PROSITE" id="PS51257">
    <property type="entry name" value="PROKAR_LIPOPROTEIN"/>
    <property type="match status" value="1"/>
</dbReference>
<dbReference type="AlphaFoldDB" id="A0A841ELS6"/>
<accession>A0A841ELS6</accession>
<dbReference type="Proteomes" id="UP000524404">
    <property type="component" value="Unassembled WGS sequence"/>
</dbReference>
<protein>
    <recommendedName>
        <fullName evidence="5">SusE outer membrane protein</fullName>
    </recommendedName>
</protein>
<evidence type="ECO:0000313" key="4">
    <source>
        <dbReference type="Proteomes" id="UP000524404"/>
    </source>
</evidence>
<dbReference type="EMBL" id="JACHKT010000005">
    <property type="protein sequence ID" value="MBB6002379.1"/>
    <property type="molecule type" value="Genomic_DNA"/>
</dbReference>
<evidence type="ECO:0000259" key="1">
    <source>
        <dbReference type="Pfam" id="PF14292"/>
    </source>
</evidence>
<evidence type="ECO:0000259" key="2">
    <source>
        <dbReference type="Pfam" id="PF16411"/>
    </source>
</evidence>
<name>A0A841ELS6_9BACT</name>
<reference evidence="3 4" key="1">
    <citation type="submission" date="2020-08" db="EMBL/GenBank/DDBJ databases">
        <title>Functional genomics of gut bacteria from endangered species of beetles.</title>
        <authorList>
            <person name="Carlos-Shanley C."/>
        </authorList>
    </citation>
    <scope>NUCLEOTIDE SEQUENCE [LARGE SCALE GENOMIC DNA]</scope>
    <source>
        <strain evidence="3 4">S00070</strain>
    </source>
</reference>
<feature type="domain" description="Outer membrane protein SusF/SusE-like C-terminal" evidence="2">
    <location>
        <begin position="249"/>
        <end position="330"/>
    </location>
</feature>
<comment type="caution">
    <text evidence="3">The sequence shown here is derived from an EMBL/GenBank/DDBJ whole genome shotgun (WGS) entry which is preliminary data.</text>
</comment>
<gene>
    <name evidence="3" type="ORF">HNP25_001031</name>
</gene>
<dbReference type="Pfam" id="PF14292">
    <property type="entry name" value="SusE"/>
    <property type="match status" value="1"/>
</dbReference>
<dbReference type="Gene3D" id="2.60.40.3620">
    <property type="match status" value="3"/>
</dbReference>
<keyword evidence="4" id="KW-1185">Reference proteome</keyword>
<feature type="domain" description="SusE outer membrane protein" evidence="1">
    <location>
        <begin position="22"/>
        <end position="127"/>
    </location>
</feature>
<dbReference type="InterPro" id="IPR032187">
    <property type="entry name" value="SusF/SusE-like_C"/>
</dbReference>
<sequence length="439" mass="47015">MKTIQKIFLLSLVFVLALGCKKDEEMAMLDASAVPVVNLSSSNLVLDKEKADTEVLTVSWEKPNYGFAAAPSYTILIDKKGGDFTKAVNVVTGTELKKVFKASELNAILLGFGFLPGTANDVDIRVQSSLGASTMLSSTMSTLKATPYSAKLDLSTTWGVVGSAANNWGATPDLPFYKTDVVNTLVAYVTLIDGEIKFRQNNDWTVNLGGTDGILSTGGNNIAVKAGTYKITLNPVALTYKIEKYAWGIVGSAANNWGATPDLPLSYDPTVDLWTGVVDLIDGEIKIRKDNDWGTNFGGTGGVLKDGGDNIVVKKGKYLVTVDFKKLTYTITKYVPLGIVGAATATGWGDKPDQKFTYDLSTETWVLKGVVLKADQFKFRLNDDWGTNYGTTAASAQAIGTSGALKLGGENFIATAGTYDFEINLKDAANPTYKATKVK</sequence>
<organism evidence="3 4">
    <name type="scientific">Arcicella rosea</name>
    <dbReference type="NCBI Taxonomy" id="502909"/>
    <lineage>
        <taxon>Bacteria</taxon>
        <taxon>Pseudomonadati</taxon>
        <taxon>Bacteroidota</taxon>
        <taxon>Cytophagia</taxon>
        <taxon>Cytophagales</taxon>
        <taxon>Flectobacillaceae</taxon>
        <taxon>Arcicella</taxon>
    </lineage>
</organism>
<evidence type="ECO:0008006" key="5">
    <source>
        <dbReference type="Google" id="ProtNLM"/>
    </source>
</evidence>
<proteinExistence type="predicted"/>
<dbReference type="Pfam" id="PF16411">
    <property type="entry name" value="SusF_SusE"/>
    <property type="match status" value="1"/>
</dbReference>
<dbReference type="CDD" id="cd12956">
    <property type="entry name" value="CBM_SusE-F_like"/>
    <property type="match status" value="3"/>
</dbReference>
<dbReference type="RefSeq" id="WP_184131242.1">
    <property type="nucleotide sequence ID" value="NZ_JACHKT010000005.1"/>
</dbReference>
<evidence type="ECO:0000313" key="3">
    <source>
        <dbReference type="EMBL" id="MBB6002379.1"/>
    </source>
</evidence>